<sequence length="100" mass="10763">MGQSFRITETHSGTSFSCSDEQTVLAAMEQQRQHCVPVGCRGGGCGLCKVQVLSGEFDCGRMSSRHVPAEARARGEVLACRLFPRSDLAIQRPAPGEPAR</sequence>
<dbReference type="PROSITE" id="PS51085">
    <property type="entry name" value="2FE2S_FER_2"/>
    <property type="match status" value="1"/>
</dbReference>
<dbReference type="RefSeq" id="WP_092434845.1">
    <property type="nucleotide sequence ID" value="NZ_FOXM01000021.1"/>
</dbReference>
<dbReference type="InterPro" id="IPR001041">
    <property type="entry name" value="2Fe-2S_ferredoxin-type"/>
</dbReference>
<evidence type="ECO:0000313" key="3">
    <source>
        <dbReference type="Proteomes" id="UP000243084"/>
    </source>
</evidence>
<gene>
    <name evidence="2" type="ORF">SAMN05216229_12144</name>
</gene>
<reference evidence="3" key="1">
    <citation type="submission" date="2016-10" db="EMBL/GenBank/DDBJ databases">
        <authorList>
            <person name="Varghese N."/>
            <person name="Submissions S."/>
        </authorList>
    </citation>
    <scope>NUCLEOTIDE SEQUENCE [LARGE SCALE GENOMIC DNA]</scope>
    <source>
        <strain evidence="3">JCM 18195</strain>
    </source>
</reference>
<dbReference type="CDD" id="cd00207">
    <property type="entry name" value="fer2"/>
    <property type="match status" value="1"/>
</dbReference>
<name>A0A1I5YIA4_9GAMM</name>
<organism evidence="2 3">
    <name type="scientific">Geopseudomonas sagittaria</name>
    <dbReference type="NCBI Taxonomy" id="1135990"/>
    <lineage>
        <taxon>Bacteria</taxon>
        <taxon>Pseudomonadati</taxon>
        <taxon>Pseudomonadota</taxon>
        <taxon>Gammaproteobacteria</taxon>
        <taxon>Pseudomonadales</taxon>
        <taxon>Pseudomonadaceae</taxon>
        <taxon>Geopseudomonas</taxon>
    </lineage>
</organism>
<evidence type="ECO:0000313" key="2">
    <source>
        <dbReference type="EMBL" id="SFQ43926.1"/>
    </source>
</evidence>
<dbReference type="Pfam" id="PF00111">
    <property type="entry name" value="Fer2"/>
    <property type="match status" value="1"/>
</dbReference>
<dbReference type="Proteomes" id="UP000243084">
    <property type="component" value="Unassembled WGS sequence"/>
</dbReference>
<feature type="domain" description="2Fe-2S ferredoxin-type" evidence="1">
    <location>
        <begin position="3"/>
        <end position="96"/>
    </location>
</feature>
<protein>
    <submittedName>
        <fullName evidence="2">Ferredoxin</fullName>
    </submittedName>
</protein>
<dbReference type="InterPro" id="IPR006058">
    <property type="entry name" value="2Fe2S_fd_BS"/>
</dbReference>
<dbReference type="AlphaFoldDB" id="A0A1I5YIA4"/>
<dbReference type="PROSITE" id="PS00197">
    <property type="entry name" value="2FE2S_FER_1"/>
    <property type="match status" value="1"/>
</dbReference>
<dbReference type="Gene3D" id="3.10.20.30">
    <property type="match status" value="1"/>
</dbReference>
<dbReference type="SUPFAM" id="SSF54292">
    <property type="entry name" value="2Fe-2S ferredoxin-like"/>
    <property type="match status" value="1"/>
</dbReference>
<accession>A0A1I5YIA4</accession>
<dbReference type="InterPro" id="IPR012675">
    <property type="entry name" value="Beta-grasp_dom_sf"/>
</dbReference>
<keyword evidence="3" id="KW-1185">Reference proteome</keyword>
<proteinExistence type="predicted"/>
<dbReference type="GO" id="GO:0051537">
    <property type="term" value="F:2 iron, 2 sulfur cluster binding"/>
    <property type="evidence" value="ECO:0007669"/>
    <property type="project" value="InterPro"/>
</dbReference>
<evidence type="ECO:0000259" key="1">
    <source>
        <dbReference type="PROSITE" id="PS51085"/>
    </source>
</evidence>
<dbReference type="OrthoDB" id="9133614at2"/>
<dbReference type="EMBL" id="FOXM01000021">
    <property type="protein sequence ID" value="SFQ43926.1"/>
    <property type="molecule type" value="Genomic_DNA"/>
</dbReference>
<dbReference type="InterPro" id="IPR036010">
    <property type="entry name" value="2Fe-2S_ferredoxin-like_sf"/>
</dbReference>